<evidence type="ECO:0000256" key="6">
    <source>
        <dbReference type="PROSITE-ProRule" id="PRU00169"/>
    </source>
</evidence>
<evidence type="ECO:0000313" key="11">
    <source>
        <dbReference type="Proteomes" id="UP000051681"/>
    </source>
</evidence>
<feature type="transmembrane region" description="Helical" evidence="7">
    <location>
        <begin position="48"/>
        <end position="68"/>
    </location>
</feature>
<evidence type="ECO:0000259" key="8">
    <source>
        <dbReference type="PROSITE" id="PS50109"/>
    </source>
</evidence>
<dbReference type="SUPFAM" id="SSF55874">
    <property type="entry name" value="ATPase domain of HSP90 chaperone/DNA topoisomerase II/histidine kinase"/>
    <property type="match status" value="1"/>
</dbReference>
<evidence type="ECO:0000256" key="1">
    <source>
        <dbReference type="ARBA" id="ARBA00000085"/>
    </source>
</evidence>
<dbReference type="PANTHER" id="PTHR43047">
    <property type="entry name" value="TWO-COMPONENT HISTIDINE PROTEIN KINASE"/>
    <property type="match status" value="1"/>
</dbReference>
<feature type="domain" description="Histidine kinase" evidence="8">
    <location>
        <begin position="215"/>
        <end position="444"/>
    </location>
</feature>
<dbReference type="InterPro" id="IPR005467">
    <property type="entry name" value="His_kinase_dom"/>
</dbReference>
<dbReference type="EC" id="2.7.13.3" evidence="2"/>
<dbReference type="Proteomes" id="UP000051681">
    <property type="component" value="Unassembled WGS sequence"/>
</dbReference>
<evidence type="ECO:0000256" key="4">
    <source>
        <dbReference type="ARBA" id="ARBA00022679"/>
    </source>
</evidence>
<dbReference type="InterPro" id="IPR003661">
    <property type="entry name" value="HisK_dim/P_dom"/>
</dbReference>
<dbReference type="Gene3D" id="3.30.565.10">
    <property type="entry name" value="Histidine kinase-like ATPase, C-terminal domain"/>
    <property type="match status" value="1"/>
</dbReference>
<dbReference type="InterPro" id="IPR036097">
    <property type="entry name" value="HisK_dim/P_sf"/>
</dbReference>
<keyword evidence="3 6" id="KW-0597">Phosphoprotein</keyword>
<dbReference type="SUPFAM" id="SSF47384">
    <property type="entry name" value="Homodimeric domain of signal transducing histidine kinase"/>
    <property type="match status" value="1"/>
</dbReference>
<dbReference type="InterPro" id="IPR011006">
    <property type="entry name" value="CheY-like_superfamily"/>
</dbReference>
<dbReference type="Pfam" id="PF02518">
    <property type="entry name" value="HATPase_c"/>
    <property type="match status" value="1"/>
</dbReference>
<gene>
    <name evidence="10" type="primary">barA_3</name>
    <name evidence="10" type="ORF">TM5383_02573</name>
</gene>
<evidence type="ECO:0000313" key="10">
    <source>
        <dbReference type="EMBL" id="CUH85344.1"/>
    </source>
</evidence>
<feature type="domain" description="Response regulatory" evidence="9">
    <location>
        <begin position="604"/>
        <end position="723"/>
    </location>
</feature>
<dbReference type="Gene3D" id="3.40.50.2300">
    <property type="match status" value="1"/>
</dbReference>
<sequence>MIETQQDLMSLRLLQERLRRNALGLFVVRFCLLLTLPFLGFFSLFDDGVGCALAVAYVPVGLFVLWLYKKEFDLIARVGTLLGSATWALMYCIYFVGVAPPELIFLAYVGAPFLLLSWHHERAILLGAVVAIATMSTIAFVDYSWSIALHFDLPNSGGYEALPGVRLGIVLCVGILVALQLGYFAYTAERTSHAVVSAMEEARDAYEAKSRFLANMSHEIRTPMNGIVGTIDILEHSGLKPSQQKSTATIRESAIALMRIIDDVLDASKMEADKLDILSTRTEVPVLFEQVALTLVPLCASQGVQQSLFIDRDLPTWGLLDGGRVRQILLNVIGNAIKYSASSLTDRPGEVSVFVRRAPCQSGQGQPCLEVLVVDNGIGMSAELVETFCQPFVQGRDAAQAKMRGTGLGMAITKRLIELMHGEMTVESIKGRGTTITLMLPYEAIDAQDTLPDLSRLRVVCLGDFRPTWQMGMQRMLGTAVRDLQFHRVGQDLGHISGSDTVFLLQPMAQDEQDAQCAQLQRRYPGASVLLGTIDRSQLMEKRAGRVFVLPMIPLLRSDLYEALSECAACADAGSADPSGIHTLAPPPAVLSSAVVTGSDPVKRVLIVDDNMINLHVLRSQLDILGHHVVSASGGEEGLTHWRENKLDLIITDCEMPDLSGYAMTRAIREEERATGRPHIPILGLTANISQGSNQRFLRSGMNDYMLKPISMDSLSAQIEQLCAVPNIQAKM</sequence>
<keyword evidence="7" id="KW-0472">Membrane</keyword>
<feature type="transmembrane region" description="Helical" evidence="7">
    <location>
        <begin position="21"/>
        <end position="42"/>
    </location>
</feature>
<evidence type="ECO:0000256" key="7">
    <source>
        <dbReference type="SAM" id="Phobius"/>
    </source>
</evidence>
<dbReference type="GO" id="GO:0000155">
    <property type="term" value="F:phosphorelay sensor kinase activity"/>
    <property type="evidence" value="ECO:0007669"/>
    <property type="project" value="InterPro"/>
</dbReference>
<keyword evidence="7" id="KW-0812">Transmembrane</keyword>
<keyword evidence="11" id="KW-1185">Reference proteome</keyword>
<feature type="transmembrane region" description="Helical" evidence="7">
    <location>
        <begin position="165"/>
        <end position="186"/>
    </location>
</feature>
<dbReference type="Gene3D" id="1.10.287.130">
    <property type="match status" value="1"/>
</dbReference>
<dbReference type="PRINTS" id="PR00344">
    <property type="entry name" value="BCTRLSENSOR"/>
</dbReference>
<proteinExistence type="predicted"/>
<feature type="modified residue" description="4-aspartylphosphate" evidence="6">
    <location>
        <position position="653"/>
    </location>
</feature>
<keyword evidence="5 10" id="KW-0418">Kinase</keyword>
<keyword evidence="7" id="KW-1133">Transmembrane helix</keyword>
<dbReference type="EMBL" id="CYSF01000012">
    <property type="protein sequence ID" value="CUH85344.1"/>
    <property type="molecule type" value="Genomic_DNA"/>
</dbReference>
<protein>
    <recommendedName>
        <fullName evidence="2">histidine kinase</fullName>
        <ecNumber evidence="2">2.7.13.3</ecNumber>
    </recommendedName>
</protein>
<comment type="catalytic activity">
    <reaction evidence="1">
        <text>ATP + protein L-histidine = ADP + protein N-phospho-L-histidine.</text>
        <dbReference type="EC" id="2.7.13.3"/>
    </reaction>
</comment>
<evidence type="ECO:0000259" key="9">
    <source>
        <dbReference type="PROSITE" id="PS50110"/>
    </source>
</evidence>
<organism evidence="10 11">
    <name type="scientific">Thalassovita mediterranea</name>
    <dbReference type="NCBI Taxonomy" id="340021"/>
    <lineage>
        <taxon>Bacteria</taxon>
        <taxon>Pseudomonadati</taxon>
        <taxon>Pseudomonadota</taxon>
        <taxon>Alphaproteobacteria</taxon>
        <taxon>Rhodobacterales</taxon>
        <taxon>Roseobacteraceae</taxon>
        <taxon>Thalassovita</taxon>
    </lineage>
</organism>
<dbReference type="Pfam" id="PF00072">
    <property type="entry name" value="Response_reg"/>
    <property type="match status" value="1"/>
</dbReference>
<dbReference type="AlphaFoldDB" id="A0A0P1GRZ3"/>
<dbReference type="SUPFAM" id="SSF52172">
    <property type="entry name" value="CheY-like"/>
    <property type="match status" value="1"/>
</dbReference>
<dbReference type="SMART" id="SM00448">
    <property type="entry name" value="REC"/>
    <property type="match status" value="1"/>
</dbReference>
<dbReference type="STRING" id="340021.TM5383_02573"/>
<dbReference type="PROSITE" id="PS50109">
    <property type="entry name" value="HIS_KIN"/>
    <property type="match status" value="1"/>
</dbReference>
<feature type="transmembrane region" description="Helical" evidence="7">
    <location>
        <begin position="75"/>
        <end position="97"/>
    </location>
</feature>
<dbReference type="InterPro" id="IPR004358">
    <property type="entry name" value="Sig_transdc_His_kin-like_C"/>
</dbReference>
<dbReference type="Pfam" id="PF00512">
    <property type="entry name" value="HisKA"/>
    <property type="match status" value="1"/>
</dbReference>
<feature type="transmembrane region" description="Helical" evidence="7">
    <location>
        <begin position="103"/>
        <end position="118"/>
    </location>
</feature>
<evidence type="ECO:0000256" key="2">
    <source>
        <dbReference type="ARBA" id="ARBA00012438"/>
    </source>
</evidence>
<name>A0A0P1GRZ3_9RHOB</name>
<dbReference type="PROSITE" id="PS50110">
    <property type="entry name" value="RESPONSE_REGULATORY"/>
    <property type="match status" value="1"/>
</dbReference>
<dbReference type="SMART" id="SM00387">
    <property type="entry name" value="HATPase_c"/>
    <property type="match status" value="1"/>
</dbReference>
<feature type="transmembrane region" description="Helical" evidence="7">
    <location>
        <begin position="125"/>
        <end position="145"/>
    </location>
</feature>
<dbReference type="CDD" id="cd00082">
    <property type="entry name" value="HisKA"/>
    <property type="match status" value="1"/>
</dbReference>
<keyword evidence="4 10" id="KW-0808">Transferase</keyword>
<evidence type="ECO:0000256" key="5">
    <source>
        <dbReference type="ARBA" id="ARBA00022777"/>
    </source>
</evidence>
<evidence type="ECO:0000256" key="3">
    <source>
        <dbReference type="ARBA" id="ARBA00022553"/>
    </source>
</evidence>
<dbReference type="InterPro" id="IPR001789">
    <property type="entry name" value="Sig_transdc_resp-reg_receiver"/>
</dbReference>
<dbReference type="InterPro" id="IPR036890">
    <property type="entry name" value="HATPase_C_sf"/>
</dbReference>
<dbReference type="CDD" id="cd17546">
    <property type="entry name" value="REC_hyHK_CKI1_RcsC-like"/>
    <property type="match status" value="1"/>
</dbReference>
<accession>A0A0P1GRZ3</accession>
<dbReference type="PANTHER" id="PTHR43047:SF64">
    <property type="entry name" value="HISTIDINE KINASE CONTAINING CHEY-HOMOLOGOUS RECEIVER DOMAIN AND PAS DOMAIN-RELATED"/>
    <property type="match status" value="1"/>
</dbReference>
<dbReference type="SMART" id="SM00388">
    <property type="entry name" value="HisKA"/>
    <property type="match status" value="1"/>
</dbReference>
<reference evidence="10 11" key="1">
    <citation type="submission" date="2015-09" db="EMBL/GenBank/DDBJ databases">
        <authorList>
            <consortium name="Swine Surveillance"/>
        </authorList>
    </citation>
    <scope>NUCLEOTIDE SEQUENCE [LARGE SCALE GENOMIC DNA]</scope>
    <source>
        <strain evidence="10 11">CECT 8383</strain>
    </source>
</reference>
<dbReference type="InterPro" id="IPR003594">
    <property type="entry name" value="HATPase_dom"/>
</dbReference>